<evidence type="ECO:0000313" key="4">
    <source>
        <dbReference type="RefSeq" id="XP_013408242.1"/>
    </source>
</evidence>
<keyword evidence="2" id="KW-1185">Reference proteome</keyword>
<protein>
    <submittedName>
        <fullName evidence="3 4">Uncharacterized protein LOC106172170</fullName>
    </submittedName>
</protein>
<evidence type="ECO:0000313" key="3">
    <source>
        <dbReference type="RefSeq" id="XP_013408241.1"/>
    </source>
</evidence>
<dbReference type="AlphaFoldDB" id="A0A1S3JDJ5"/>
<accession>A0A1S3JDJ5</accession>
<dbReference type="KEGG" id="lak:106172170"/>
<dbReference type="Proteomes" id="UP000085678">
    <property type="component" value="Unplaced"/>
</dbReference>
<reference evidence="3 4" key="1">
    <citation type="submission" date="2025-04" db="UniProtKB">
        <authorList>
            <consortium name="RefSeq"/>
        </authorList>
    </citation>
    <scope>IDENTIFICATION</scope>
    <source>
        <tissue evidence="3 4">Gonads</tissue>
    </source>
</reference>
<name>A0A1S3JDJ5_LINAN</name>
<organism evidence="2 3">
    <name type="scientific">Lingula anatina</name>
    <name type="common">Brachiopod</name>
    <name type="synonym">Lingula unguis</name>
    <dbReference type="NCBI Taxonomy" id="7574"/>
    <lineage>
        <taxon>Eukaryota</taxon>
        <taxon>Metazoa</taxon>
        <taxon>Spiralia</taxon>
        <taxon>Lophotrochozoa</taxon>
        <taxon>Brachiopoda</taxon>
        <taxon>Linguliformea</taxon>
        <taxon>Lingulata</taxon>
        <taxon>Lingulida</taxon>
        <taxon>Linguloidea</taxon>
        <taxon>Lingulidae</taxon>
        <taxon>Lingula</taxon>
    </lineage>
</organism>
<dbReference type="RefSeq" id="XP_013408242.1">
    <property type="nucleotide sequence ID" value="XM_013552788.1"/>
</dbReference>
<dbReference type="GeneID" id="106172170"/>
<sequence>MAMAVTIPPIAGYTSDNSTSLFSACSSAAIFPPLACGDNTLCTRNPLFSIFTGSNQVCLCPLTAYPLVNGTCQTIAGTSCTTDQDCSNRSADCVGLSGFGLETSLVEFLLPVVVFVCQLTVEFSFQVPVWTCTGNTCAVVGIGAPSIFSGGFPGRRKREVSIPSEAIKEDHGAPITASVSRKTRSESETALGPEISSVGDSKSRQKRWTPTVACTPAVQVWGFIVSFFTSQTNTYVCSSFAPS</sequence>
<feature type="region of interest" description="Disordered" evidence="1">
    <location>
        <begin position="171"/>
        <end position="203"/>
    </location>
</feature>
<proteinExistence type="predicted"/>
<gene>
    <name evidence="3 4" type="primary">LOC106172170</name>
</gene>
<evidence type="ECO:0000256" key="1">
    <source>
        <dbReference type="SAM" id="MobiDB-lite"/>
    </source>
</evidence>
<evidence type="ECO:0000313" key="2">
    <source>
        <dbReference type="Proteomes" id="UP000085678"/>
    </source>
</evidence>
<dbReference type="RefSeq" id="XP_013408241.1">
    <property type="nucleotide sequence ID" value="XM_013552787.1"/>
</dbReference>